<organism evidence="3 4">
    <name type="scientific">Sterolibacterium denitrificans</name>
    <dbReference type="NCBI Taxonomy" id="157592"/>
    <lineage>
        <taxon>Bacteria</taxon>
        <taxon>Pseudomonadati</taxon>
        <taxon>Pseudomonadota</taxon>
        <taxon>Betaproteobacteria</taxon>
        <taxon>Nitrosomonadales</taxon>
        <taxon>Sterolibacteriaceae</taxon>
        <taxon>Sterolibacterium</taxon>
    </lineage>
</organism>
<feature type="compositionally biased region" description="Basic and acidic residues" evidence="1">
    <location>
        <begin position="288"/>
        <end position="306"/>
    </location>
</feature>
<evidence type="ECO:0000313" key="3">
    <source>
        <dbReference type="EMBL" id="SMB33164.1"/>
    </source>
</evidence>
<dbReference type="EMBL" id="LT837804">
    <property type="protein sequence ID" value="SMB33164.1"/>
    <property type="molecule type" value="Genomic_DNA"/>
</dbReference>
<gene>
    <name evidence="3" type="ORF">SDENCHOL_PA20013</name>
</gene>
<name>A0A7Z7MWU1_9PROT</name>
<dbReference type="Gene3D" id="3.30.930.30">
    <property type="match status" value="1"/>
</dbReference>
<keyword evidence="4" id="KW-1185">Reference proteome</keyword>
<evidence type="ECO:0000259" key="2">
    <source>
        <dbReference type="Pfam" id="PF03432"/>
    </source>
</evidence>
<dbReference type="Proteomes" id="UP000242886">
    <property type="component" value="Plasmid SDENCHOLpa"/>
</dbReference>
<accession>A0A7Z7MWU1</accession>
<sequence>MALIEAELGSALHPPVKRKANNTRKLRSTAWRVASNSTEVMVKITGFGKGAGHVKAHLDYISRNGKVELENDRGEVLSGKEEVKAFFKDWEKDFGDSKRHKNQRDTMHMVLSMPETTDPESVRKAARDFAKATFGQNHEYVFALHTDEPHPHCHVTVKCLGFDGTRLNPRKADLQAWREGFADKLRDQGIDADATPRRARGVVRKPEPNVIRHIERGDSSHKPRVSKVRAAKIKEAAQELTAEAKGLPVAEKPWEQAIKARQRDVRRAWLAAADALDQADTRLTFNQKEARNERPNYDSIGTDRARPGQRAAAVYQSHLEKSGRQAPPGTLSGVRNLSGLGVVQHRRGSEMLLRPNAPDRVGRERAADSEMRRPRTGDSRAHGGAERLDGHQSLADENKALAGRIRAFVGAMPTIDTERHQIKRDLAQRFSRQAEKIRDISPQPTAPVPSAGQKNGAVEAAPKQGGKDAER</sequence>
<feature type="compositionally biased region" description="Basic and acidic residues" evidence="1">
    <location>
        <begin position="428"/>
        <end position="439"/>
    </location>
</feature>
<keyword evidence="3" id="KW-0614">Plasmid</keyword>
<protein>
    <submittedName>
        <fullName evidence="3">Nickase</fullName>
    </submittedName>
</protein>
<feature type="region of interest" description="Disordered" evidence="1">
    <location>
        <begin position="287"/>
        <end position="307"/>
    </location>
</feature>
<geneLocation type="plasmid" evidence="3 4">
    <name>SDENCHOLpa</name>
</geneLocation>
<dbReference type="Pfam" id="PF03432">
    <property type="entry name" value="Relaxase"/>
    <property type="match status" value="1"/>
</dbReference>
<proteinExistence type="predicted"/>
<feature type="domain" description="MobA/VirD2-like nuclease" evidence="2">
    <location>
        <begin position="81"/>
        <end position="182"/>
    </location>
</feature>
<dbReference type="AlphaFoldDB" id="A0A7Z7MWU1"/>
<feature type="compositionally biased region" description="Basic and acidic residues" evidence="1">
    <location>
        <begin position="360"/>
        <end position="393"/>
    </location>
</feature>
<reference evidence="3" key="1">
    <citation type="submission" date="2017-03" db="EMBL/GenBank/DDBJ databases">
        <authorList>
            <consortium name="AG Boll"/>
        </authorList>
    </citation>
    <scope>NUCLEOTIDE SEQUENCE [LARGE SCALE GENOMIC DNA]</scope>
    <source>
        <strain evidence="3">Chol</strain>
    </source>
</reference>
<feature type="region of interest" description="Disordered" evidence="1">
    <location>
        <begin position="428"/>
        <end position="471"/>
    </location>
</feature>
<feature type="region of interest" description="Disordered" evidence="1">
    <location>
        <begin position="351"/>
        <end position="393"/>
    </location>
</feature>
<evidence type="ECO:0000256" key="1">
    <source>
        <dbReference type="SAM" id="MobiDB-lite"/>
    </source>
</evidence>
<dbReference type="InterPro" id="IPR005094">
    <property type="entry name" value="Endonuclease_MobA/VirD2"/>
</dbReference>
<evidence type="ECO:0000313" key="4">
    <source>
        <dbReference type="Proteomes" id="UP000242886"/>
    </source>
</evidence>
<dbReference type="RefSeq" id="WP_154717482.1">
    <property type="nucleotide sequence ID" value="NZ_LT837804.1"/>
</dbReference>